<protein>
    <submittedName>
        <fullName evidence="1">Uncharacterized protein</fullName>
    </submittedName>
</protein>
<accession>A0A8T1KB77</accession>
<dbReference type="EMBL" id="RCMI01000612">
    <property type="protein sequence ID" value="KAG2903693.1"/>
    <property type="molecule type" value="Genomic_DNA"/>
</dbReference>
<dbReference type="AlphaFoldDB" id="A0A8T1KB77"/>
<dbReference type="Proteomes" id="UP000774804">
    <property type="component" value="Unassembled WGS sequence"/>
</dbReference>
<comment type="caution">
    <text evidence="1">The sequence shown here is derived from an EMBL/GenBank/DDBJ whole genome shotgun (WGS) entry which is preliminary data.</text>
</comment>
<sequence>MGFKGPKTSKMLKDQGRKEMFSGVAVIVTYMKDVWRDEKLLSTVAIIDRMWAEDPQWVAEYISSRKSGGVFGTGSSLPAISKSTRIYIAETSRCQKQNT</sequence>
<proteinExistence type="predicted"/>
<organism evidence="1 2">
    <name type="scientific">Phytophthora cactorum</name>
    <dbReference type="NCBI Taxonomy" id="29920"/>
    <lineage>
        <taxon>Eukaryota</taxon>
        <taxon>Sar</taxon>
        <taxon>Stramenopiles</taxon>
        <taxon>Oomycota</taxon>
        <taxon>Peronosporomycetes</taxon>
        <taxon>Peronosporales</taxon>
        <taxon>Peronosporaceae</taxon>
        <taxon>Phytophthora</taxon>
    </lineage>
</organism>
<evidence type="ECO:0000313" key="1">
    <source>
        <dbReference type="EMBL" id="KAG2903693.1"/>
    </source>
</evidence>
<name>A0A8T1KB77_9STRA</name>
<reference evidence="1" key="1">
    <citation type="submission" date="2018-10" db="EMBL/GenBank/DDBJ databases">
        <title>Effector identification in a new, highly contiguous assembly of the strawberry crown rot pathogen Phytophthora cactorum.</title>
        <authorList>
            <person name="Armitage A.D."/>
            <person name="Nellist C.F."/>
            <person name="Bates H."/>
            <person name="Vickerstaff R.J."/>
            <person name="Harrison R.J."/>
        </authorList>
    </citation>
    <scope>NUCLEOTIDE SEQUENCE</scope>
    <source>
        <strain evidence="1">4032</strain>
    </source>
</reference>
<evidence type="ECO:0000313" key="2">
    <source>
        <dbReference type="Proteomes" id="UP000774804"/>
    </source>
</evidence>
<gene>
    <name evidence="1" type="ORF">PC115_g15222</name>
</gene>